<dbReference type="OrthoDB" id="438440at2759"/>
<accession>A0A150G343</accession>
<dbReference type="InterPro" id="IPR043367">
    <property type="entry name" value="PLIP1/2/3"/>
</dbReference>
<dbReference type="Proteomes" id="UP000075714">
    <property type="component" value="Unassembled WGS sequence"/>
</dbReference>
<evidence type="ECO:0000313" key="4">
    <source>
        <dbReference type="Proteomes" id="UP000075714"/>
    </source>
</evidence>
<dbReference type="AlphaFoldDB" id="A0A150G343"/>
<dbReference type="CDD" id="cd00519">
    <property type="entry name" value="Lipase_3"/>
    <property type="match status" value="1"/>
</dbReference>
<evidence type="ECO:0000313" key="3">
    <source>
        <dbReference type="EMBL" id="KXZ44292.1"/>
    </source>
</evidence>
<name>A0A150G343_GONPE</name>
<feature type="region of interest" description="Disordered" evidence="1">
    <location>
        <begin position="700"/>
        <end position="723"/>
    </location>
</feature>
<dbReference type="InterPro" id="IPR029058">
    <property type="entry name" value="AB_hydrolase_fold"/>
</dbReference>
<reference evidence="4" key="1">
    <citation type="journal article" date="2016" name="Nat. Commun.">
        <title>The Gonium pectorale genome demonstrates co-option of cell cycle regulation during the evolution of multicellularity.</title>
        <authorList>
            <person name="Hanschen E.R."/>
            <person name="Marriage T.N."/>
            <person name="Ferris P.J."/>
            <person name="Hamaji T."/>
            <person name="Toyoda A."/>
            <person name="Fujiyama A."/>
            <person name="Neme R."/>
            <person name="Noguchi H."/>
            <person name="Minakuchi Y."/>
            <person name="Suzuki M."/>
            <person name="Kawai-Toyooka H."/>
            <person name="Smith D.R."/>
            <person name="Sparks H."/>
            <person name="Anderson J."/>
            <person name="Bakaric R."/>
            <person name="Luria V."/>
            <person name="Karger A."/>
            <person name="Kirschner M.W."/>
            <person name="Durand P.M."/>
            <person name="Michod R.E."/>
            <person name="Nozaki H."/>
            <person name="Olson B.J."/>
        </authorList>
    </citation>
    <scope>NUCLEOTIDE SEQUENCE [LARGE SCALE GENOMIC DNA]</scope>
    <source>
        <strain evidence="4">NIES-2863</strain>
    </source>
</reference>
<dbReference type="InterPro" id="IPR002921">
    <property type="entry name" value="Fungal_lipase-type"/>
</dbReference>
<dbReference type="Pfam" id="PF01764">
    <property type="entry name" value="Lipase_3"/>
    <property type="match status" value="1"/>
</dbReference>
<dbReference type="PANTHER" id="PTHR46483">
    <property type="entry name" value="PHOSPHOLIPASE A1 PLIP2, CHLOROPLASTIC"/>
    <property type="match status" value="1"/>
</dbReference>
<keyword evidence="4" id="KW-1185">Reference proteome</keyword>
<organism evidence="3 4">
    <name type="scientific">Gonium pectorale</name>
    <name type="common">Green alga</name>
    <dbReference type="NCBI Taxonomy" id="33097"/>
    <lineage>
        <taxon>Eukaryota</taxon>
        <taxon>Viridiplantae</taxon>
        <taxon>Chlorophyta</taxon>
        <taxon>core chlorophytes</taxon>
        <taxon>Chlorophyceae</taxon>
        <taxon>CS clade</taxon>
        <taxon>Chlamydomonadales</taxon>
        <taxon>Volvocaceae</taxon>
        <taxon>Gonium</taxon>
    </lineage>
</organism>
<dbReference type="PANTHER" id="PTHR46483:SF4">
    <property type="entry name" value="PHOSPHOLIPASE A1 PLIP2, CHLOROPLASTIC"/>
    <property type="match status" value="1"/>
</dbReference>
<comment type="caution">
    <text evidence="3">The sequence shown here is derived from an EMBL/GenBank/DDBJ whole genome shotgun (WGS) entry which is preliminary data.</text>
</comment>
<dbReference type="GO" id="GO:0006629">
    <property type="term" value="P:lipid metabolic process"/>
    <property type="evidence" value="ECO:0007669"/>
    <property type="project" value="InterPro"/>
</dbReference>
<sequence>MRRVLREASSKERELQTSKAPLDVSSFLGPVGGWELRHIRKLSSLTALTYFMHLVTPRRLQRMHKLELVTTSRACEIRPYEHSRTAEEVGADGDGMAVSFAEARRLYAALKRDTPLADDEEAAAATAAAATAGPESGAVPVVAAAGMSNIVTLAREVPYNVVSPSTGGQQQAAAAAAALQSGGGPAWPVPPGLAAGAAGSAAAQETADGPAAAASGSSAVALSGTAAGAGLSRMLRSPAEVVAAKLAEAAMAASTAAAGSFYAGLASLPIGGVLVGANNRASNALLAPLSAAAQASLDAGAGGSSAAGGGPKATAASIAALATAELGKQSVRGAVRARGGDVSGLAAVSASGMLSPAAANGATAAGGALPAGGAAAAGAALCPSEWFVVDDPASATRVFVIQGSDTLDHWRLNLTFDPVVFEDPVLGVKVHRGVYEAALVLYDRFLPLVYEHLESSPFSKVTFTGHSIGGSLATLLLLMYRHRGVLPPHSIAPVYTFGAPAVFCQTAHAHSHSHGSAAASAPGRAGSPGSSAAVSSSSGSSLWSLSTGGSLSSVSSLCSMEDGAAAAAPHPATAAAAAGAESSVAPPHACGCACGADTLLARLGLPPAAVRNVIMARDVVPRAFACDYSPVADILRSWGSSFKEHSCLNRRGRKHLYYFVGRMYVLQPDVEWLTFVGTDPEHPMLPPGCELYVLTDRPHDHDQDQGHLSASSSSTTTHASAAIAAAPPSRGIARVAAAGPAAPPARRLQARGPVRAAASSVVEAVWELMDCPHPLETLADPGAYLAAGIISRYHNPEHYTKALGRLAHLRRQAGADAVDAGSEEEERAGVEVVEGACCGEQGACGCGEEGAEACLGSGEGAELALPLMVAESRMRR</sequence>
<dbReference type="GO" id="GO:0008970">
    <property type="term" value="F:phospholipase A1 activity"/>
    <property type="evidence" value="ECO:0007669"/>
    <property type="project" value="InterPro"/>
</dbReference>
<protein>
    <recommendedName>
        <fullName evidence="2">Fungal lipase-type domain-containing protein</fullName>
    </recommendedName>
</protein>
<feature type="domain" description="Fungal lipase-type" evidence="2">
    <location>
        <begin position="398"/>
        <end position="512"/>
    </location>
</feature>
<evidence type="ECO:0000259" key="2">
    <source>
        <dbReference type="Pfam" id="PF01764"/>
    </source>
</evidence>
<dbReference type="EMBL" id="LSYV01000071">
    <property type="protein sequence ID" value="KXZ44292.1"/>
    <property type="molecule type" value="Genomic_DNA"/>
</dbReference>
<dbReference type="SUPFAM" id="SSF53474">
    <property type="entry name" value="alpha/beta-Hydrolases"/>
    <property type="match status" value="1"/>
</dbReference>
<gene>
    <name evidence="3" type="ORF">GPECTOR_70g523</name>
</gene>
<dbReference type="Gene3D" id="3.40.50.1820">
    <property type="entry name" value="alpha/beta hydrolase"/>
    <property type="match status" value="1"/>
</dbReference>
<feature type="compositionally biased region" description="Low complexity" evidence="1">
    <location>
        <begin position="709"/>
        <end position="723"/>
    </location>
</feature>
<evidence type="ECO:0000256" key="1">
    <source>
        <dbReference type="SAM" id="MobiDB-lite"/>
    </source>
</evidence>
<proteinExistence type="predicted"/>